<dbReference type="FunFam" id="3.20.20.80:FF:000012">
    <property type="entry name" value="Mannan endo-1,4-beta-mannosidase 6"/>
    <property type="match status" value="1"/>
</dbReference>
<keyword evidence="6" id="KW-0378">Hydrolase</keyword>
<dbReference type="GO" id="GO:0005576">
    <property type="term" value="C:extracellular region"/>
    <property type="evidence" value="ECO:0007669"/>
    <property type="project" value="UniProtKB-SubCell"/>
</dbReference>
<dbReference type="Pfam" id="PF26410">
    <property type="entry name" value="GH5_mannosidase"/>
    <property type="match status" value="1"/>
</dbReference>
<comment type="catalytic activity">
    <reaction evidence="1">
        <text>Random hydrolysis of (1-&gt;4)-beta-D-mannosidic linkages in mannans, galactomannans and glucomannans.</text>
        <dbReference type="EC" id="3.2.1.78"/>
    </reaction>
</comment>
<keyword evidence="7" id="KW-0326">Glycosidase</keyword>
<name>A0A6P8C5F5_PUNGR</name>
<dbReference type="GeneID" id="116192528"/>
<dbReference type="EC" id="3.2.1.78" evidence="4"/>
<comment type="similarity">
    <text evidence="3">Belongs to the glycosyl hydrolase 5 (cellulase A) family.</text>
</comment>
<reference evidence="10" key="1">
    <citation type="journal article" date="2020" name="Plant Biotechnol. J.">
        <title>The pomegranate (Punica granatum L.) draft genome dissects genetic divergence between soft- and hard-seeded cultivars.</title>
        <authorList>
            <person name="Luo X."/>
            <person name="Li H."/>
            <person name="Wu Z."/>
            <person name="Yao W."/>
            <person name="Zhao P."/>
            <person name="Cao D."/>
            <person name="Yu H."/>
            <person name="Li K."/>
            <person name="Poudel K."/>
            <person name="Zhao D."/>
            <person name="Zhang F."/>
            <person name="Xia X."/>
            <person name="Chen L."/>
            <person name="Wang Q."/>
            <person name="Jing D."/>
            <person name="Cao S."/>
        </authorList>
    </citation>
    <scope>NUCLEOTIDE SEQUENCE [LARGE SCALE GENOMIC DNA]</scope>
    <source>
        <strain evidence="10">cv. Tunisia</strain>
    </source>
</reference>
<feature type="domain" description="Glycoside hydrolase family 5" evidence="9">
    <location>
        <begin position="34"/>
        <end position="367"/>
    </location>
</feature>
<evidence type="ECO:0000256" key="3">
    <source>
        <dbReference type="ARBA" id="ARBA00005641"/>
    </source>
</evidence>
<dbReference type="RefSeq" id="XP_031376961.1">
    <property type="nucleotide sequence ID" value="XM_031521101.1"/>
</dbReference>
<accession>A0A6P8C5F5</accession>
<comment type="subcellular location">
    <subcellularLocation>
        <location evidence="2">Secreted</location>
    </subcellularLocation>
</comment>
<dbReference type="SUPFAM" id="SSF51445">
    <property type="entry name" value="(Trans)glycosidases"/>
    <property type="match status" value="1"/>
</dbReference>
<keyword evidence="10" id="KW-1185">Reference proteome</keyword>
<dbReference type="GO" id="GO:0000272">
    <property type="term" value="P:polysaccharide catabolic process"/>
    <property type="evidence" value="ECO:0007669"/>
    <property type="project" value="InterPro"/>
</dbReference>
<keyword evidence="8" id="KW-0732">Signal</keyword>
<evidence type="ECO:0000256" key="4">
    <source>
        <dbReference type="ARBA" id="ARBA00012706"/>
    </source>
</evidence>
<dbReference type="PANTHER" id="PTHR31451">
    <property type="match status" value="1"/>
</dbReference>
<protein>
    <recommendedName>
        <fullName evidence="4">mannan endo-1,4-beta-mannosidase</fullName>
        <ecNumber evidence="4">3.2.1.78</ecNumber>
    </recommendedName>
</protein>
<evidence type="ECO:0000256" key="2">
    <source>
        <dbReference type="ARBA" id="ARBA00004613"/>
    </source>
</evidence>
<reference evidence="11" key="2">
    <citation type="submission" date="2025-08" db="UniProtKB">
        <authorList>
            <consortium name="RefSeq"/>
        </authorList>
    </citation>
    <scope>IDENTIFICATION</scope>
    <source>
        <tissue evidence="11">Leaf</tissue>
    </source>
</reference>
<gene>
    <name evidence="11" type="primary">LOC116192528</name>
</gene>
<sequence>MKMPWTHSVLPILLIAFVLQKGATLTEGADGDGFVTTSGVHFMLNGSPFYANGFNAYWLMLFGSDPSQRSKVPSAFQEATSHGLTMARTWAFSDGGNYSPLQYSPGSYNEKMFQGLDFVVSEARKSGIKLVLSFVNNYETLGGKKQYVEWARSQGQSISSEDDFFTNPLVKTFYKNHIKTVLTRRNTVTGIAYKDDPTIMAWELMNEVRCPSDQSGKTVQAWITEMASYVKSIDGNHMLEAGLEGFYGQSSAQKQQNNPYFLVGTDFIQNNQIPGIDFATVHSYPDQWLNASDYENQLSFLNNWVTTHIHDAQNILRKPLLFAEFGKSSKESGYSPSQRDQFFETVYSAIYSSASSGGAAAGSMFWQLLTEGMDSYRDGYEVVLSESPSTANLIMAQSKQLRRITKMYARLRNVEIWRRVNENGGKI</sequence>
<dbReference type="GO" id="GO:0016985">
    <property type="term" value="F:mannan endo-1,4-beta-mannosidase activity"/>
    <property type="evidence" value="ECO:0007669"/>
    <property type="project" value="UniProtKB-EC"/>
</dbReference>
<dbReference type="Proteomes" id="UP000515151">
    <property type="component" value="Chromosome 1"/>
</dbReference>
<dbReference type="Gene3D" id="3.20.20.80">
    <property type="entry name" value="Glycosidases"/>
    <property type="match status" value="1"/>
</dbReference>
<evidence type="ECO:0000313" key="10">
    <source>
        <dbReference type="Proteomes" id="UP000515151"/>
    </source>
</evidence>
<evidence type="ECO:0000256" key="1">
    <source>
        <dbReference type="ARBA" id="ARBA00001678"/>
    </source>
</evidence>
<feature type="signal peptide" evidence="8">
    <location>
        <begin position="1"/>
        <end position="28"/>
    </location>
</feature>
<evidence type="ECO:0000256" key="6">
    <source>
        <dbReference type="ARBA" id="ARBA00022801"/>
    </source>
</evidence>
<organism evidence="10 11">
    <name type="scientific">Punica granatum</name>
    <name type="common">Pomegranate</name>
    <dbReference type="NCBI Taxonomy" id="22663"/>
    <lineage>
        <taxon>Eukaryota</taxon>
        <taxon>Viridiplantae</taxon>
        <taxon>Streptophyta</taxon>
        <taxon>Embryophyta</taxon>
        <taxon>Tracheophyta</taxon>
        <taxon>Spermatophyta</taxon>
        <taxon>Magnoliopsida</taxon>
        <taxon>eudicotyledons</taxon>
        <taxon>Gunneridae</taxon>
        <taxon>Pentapetalae</taxon>
        <taxon>rosids</taxon>
        <taxon>malvids</taxon>
        <taxon>Myrtales</taxon>
        <taxon>Lythraceae</taxon>
        <taxon>Punica</taxon>
    </lineage>
</organism>
<dbReference type="InterPro" id="IPR017853">
    <property type="entry name" value="GH"/>
</dbReference>
<dbReference type="PANTHER" id="PTHR31451:SF60">
    <property type="entry name" value="MANNAN ENDO-1,4-BETA-MANNOSIDASE 1"/>
    <property type="match status" value="1"/>
</dbReference>
<evidence type="ECO:0000256" key="7">
    <source>
        <dbReference type="ARBA" id="ARBA00023295"/>
    </source>
</evidence>
<feature type="chain" id="PRO_5028064792" description="mannan endo-1,4-beta-mannosidase" evidence="8">
    <location>
        <begin position="29"/>
        <end position="427"/>
    </location>
</feature>
<dbReference type="OrthoDB" id="406631at2759"/>
<evidence type="ECO:0000256" key="5">
    <source>
        <dbReference type="ARBA" id="ARBA00022525"/>
    </source>
</evidence>
<evidence type="ECO:0000256" key="8">
    <source>
        <dbReference type="SAM" id="SignalP"/>
    </source>
</evidence>
<evidence type="ECO:0000259" key="9">
    <source>
        <dbReference type="Pfam" id="PF26410"/>
    </source>
</evidence>
<keyword evidence="5" id="KW-0964">Secreted</keyword>
<proteinExistence type="inferred from homology"/>
<dbReference type="InterPro" id="IPR045053">
    <property type="entry name" value="MAN-like"/>
</dbReference>
<dbReference type="AlphaFoldDB" id="A0A6P8C5F5"/>
<dbReference type="InterPro" id="IPR001547">
    <property type="entry name" value="Glyco_hydro_5"/>
</dbReference>
<evidence type="ECO:0000313" key="11">
    <source>
        <dbReference type="RefSeq" id="XP_031376961.1"/>
    </source>
</evidence>